<proteinExistence type="predicted"/>
<dbReference type="PANTHER" id="PTHR31370">
    <property type="entry name" value="F-BOX PROTEIN FAMILY-LIKE"/>
    <property type="match status" value="1"/>
</dbReference>
<keyword evidence="2" id="KW-1185">Reference proteome</keyword>
<dbReference type="EMBL" id="KI632080">
    <property type="protein sequence ID" value="EYU25263.1"/>
    <property type="molecule type" value="Genomic_DNA"/>
</dbReference>
<protein>
    <submittedName>
        <fullName evidence="1">Uncharacterized protein</fullName>
    </submittedName>
</protein>
<evidence type="ECO:0000313" key="2">
    <source>
        <dbReference type="Proteomes" id="UP000030748"/>
    </source>
</evidence>
<dbReference type="PANTHER" id="PTHR31370:SF2">
    <property type="entry name" value="OS08G0105100 PROTEIN"/>
    <property type="match status" value="1"/>
</dbReference>
<organism evidence="1 2">
    <name type="scientific">Erythranthe guttata</name>
    <name type="common">Yellow monkey flower</name>
    <name type="synonym">Mimulus guttatus</name>
    <dbReference type="NCBI Taxonomy" id="4155"/>
    <lineage>
        <taxon>Eukaryota</taxon>
        <taxon>Viridiplantae</taxon>
        <taxon>Streptophyta</taxon>
        <taxon>Embryophyta</taxon>
        <taxon>Tracheophyta</taxon>
        <taxon>Spermatophyta</taxon>
        <taxon>Magnoliopsida</taxon>
        <taxon>eudicotyledons</taxon>
        <taxon>Gunneridae</taxon>
        <taxon>Pentapetalae</taxon>
        <taxon>asterids</taxon>
        <taxon>lamiids</taxon>
        <taxon>Lamiales</taxon>
        <taxon>Phrymaceae</taxon>
        <taxon>Erythranthe</taxon>
    </lineage>
</organism>
<dbReference type="eggNOG" id="ENOG502QTKH">
    <property type="taxonomic scope" value="Eukaryota"/>
</dbReference>
<accession>A0A022QDB1</accession>
<name>A0A022QDB1_ERYGU</name>
<dbReference type="InterPro" id="IPR040275">
    <property type="entry name" value="At5g39450-like"/>
</dbReference>
<dbReference type="STRING" id="4155.A0A022QDB1"/>
<dbReference type="Proteomes" id="UP000030748">
    <property type="component" value="Unassembled WGS sequence"/>
</dbReference>
<reference evidence="1 2" key="1">
    <citation type="journal article" date="2013" name="Proc. Natl. Acad. Sci. U.S.A.">
        <title>Fine-scale variation in meiotic recombination in Mimulus inferred from population shotgun sequencing.</title>
        <authorList>
            <person name="Hellsten U."/>
            <person name="Wright K.M."/>
            <person name="Jenkins J."/>
            <person name="Shu S."/>
            <person name="Yuan Y."/>
            <person name="Wessler S.R."/>
            <person name="Schmutz J."/>
            <person name="Willis J.H."/>
            <person name="Rokhsar D.S."/>
        </authorList>
    </citation>
    <scope>NUCLEOTIDE SEQUENCE [LARGE SCALE GENOMIC DNA]</scope>
    <source>
        <strain evidence="2">cv. DUN x IM62</strain>
    </source>
</reference>
<evidence type="ECO:0000313" key="1">
    <source>
        <dbReference type="EMBL" id="EYU25263.1"/>
    </source>
</evidence>
<sequence length="378" mass="42512">NLEVGNVEYAMPGFLSVVGCRIIPQEIGPSGLEDGPILWAPVFEIMCKSDGTTAFLLHGRERGIDYIYPGLLKSVDRNCNVLLLEVEPLHQLDGGNTSSDHEISQGMVKQKGTEISFSQMVANDRERLLDLVPRPRQVRDFVPYTANAILFPPMRNDEVGSRQDFIVLHERRLLLLQMHERALNPTEFGSSDAGDRDELSLRAATMELDYYKAWPYMDERQSILYKLPTEPLKEWHEYAGLWGGTYGWPPRRLSEEKSGEALFLILISYEVLEGKQCMIATKILEGSSYVARPNGSAMFTMNICQPALESFPCDSDGDSDPIDSFRGVGIASGYGFRYPGSKPGSLFVLPNGLLVFIYEESRDVLTLQRFDLADLLRR</sequence>
<dbReference type="AlphaFoldDB" id="A0A022QDB1"/>
<feature type="non-terminal residue" evidence="1">
    <location>
        <position position="378"/>
    </location>
</feature>
<gene>
    <name evidence="1" type="ORF">MIMGU_mgv1a0210031mg</name>
</gene>
<feature type="non-terminal residue" evidence="1">
    <location>
        <position position="1"/>
    </location>
</feature>